<feature type="transmembrane region" description="Helical" evidence="8">
    <location>
        <begin position="289"/>
        <end position="309"/>
    </location>
</feature>
<dbReference type="GO" id="GO:0009103">
    <property type="term" value="P:lipopolysaccharide biosynthetic process"/>
    <property type="evidence" value="ECO:0007669"/>
    <property type="project" value="UniProtKB-ARBA"/>
</dbReference>
<proteinExistence type="predicted"/>
<dbReference type="Proteomes" id="UP000064893">
    <property type="component" value="Chromosome"/>
</dbReference>
<feature type="transmembrane region" description="Helical" evidence="8">
    <location>
        <begin position="183"/>
        <end position="207"/>
    </location>
</feature>
<keyword evidence="10" id="KW-1185">Reference proteome</keyword>
<reference evidence="9 10" key="1">
    <citation type="submission" date="2015-11" db="EMBL/GenBank/DDBJ databases">
        <title>Description and complete genome sequence of a novel strain predominating in hypersaline microbial mats and representing a new family of the Bacteriodetes phylum.</title>
        <authorList>
            <person name="Spring S."/>
            <person name="Bunk B."/>
            <person name="Sproer C."/>
            <person name="Klenk H.-P."/>
        </authorList>
    </citation>
    <scope>NUCLEOTIDE SEQUENCE [LARGE SCALE GENOMIC DNA]</scope>
    <source>
        <strain evidence="9 10">L21-Spi-D4</strain>
    </source>
</reference>
<feature type="transmembrane region" description="Helical" evidence="8">
    <location>
        <begin position="98"/>
        <end position="116"/>
    </location>
</feature>
<accession>A0A0S2HX30</accession>
<dbReference type="Gene3D" id="2.60.120.260">
    <property type="entry name" value="Galactose-binding domain-like"/>
    <property type="match status" value="1"/>
</dbReference>
<dbReference type="OrthoDB" id="1112848at2"/>
<evidence type="ECO:0000256" key="5">
    <source>
        <dbReference type="ARBA" id="ARBA00022692"/>
    </source>
</evidence>
<keyword evidence="7 8" id="KW-0472">Membrane</keyword>
<feature type="transmembrane region" description="Helical" evidence="8">
    <location>
        <begin position="343"/>
        <end position="363"/>
    </location>
</feature>
<keyword evidence="3" id="KW-0328">Glycosyltransferase</keyword>
<evidence type="ECO:0000256" key="8">
    <source>
        <dbReference type="SAM" id="Phobius"/>
    </source>
</evidence>
<keyword evidence="4" id="KW-0808">Transferase</keyword>
<gene>
    <name evidence="9" type="ORF">L21SP5_00951</name>
</gene>
<evidence type="ECO:0008006" key="11">
    <source>
        <dbReference type="Google" id="ProtNLM"/>
    </source>
</evidence>
<dbReference type="PANTHER" id="PTHR33908">
    <property type="entry name" value="MANNOSYLTRANSFERASE YKCB-RELATED"/>
    <property type="match status" value="1"/>
</dbReference>
<dbReference type="EMBL" id="CP013118">
    <property type="protein sequence ID" value="ALO14618.1"/>
    <property type="molecule type" value="Genomic_DNA"/>
</dbReference>
<comment type="subcellular location">
    <subcellularLocation>
        <location evidence="1">Cell membrane</location>
        <topology evidence="1">Multi-pass membrane protein</topology>
    </subcellularLocation>
</comment>
<feature type="transmembrane region" description="Helical" evidence="8">
    <location>
        <begin position="7"/>
        <end position="24"/>
    </location>
</feature>
<feature type="transmembrane region" description="Helical" evidence="8">
    <location>
        <begin position="227"/>
        <end position="246"/>
    </location>
</feature>
<dbReference type="SUPFAM" id="SSF49785">
    <property type="entry name" value="Galactose-binding domain-like"/>
    <property type="match status" value="1"/>
</dbReference>
<dbReference type="InterPro" id="IPR050297">
    <property type="entry name" value="LipidA_mod_glycosyltrf_83"/>
</dbReference>
<feature type="transmembrane region" description="Helical" evidence="8">
    <location>
        <begin position="370"/>
        <end position="390"/>
    </location>
</feature>
<keyword evidence="6 8" id="KW-1133">Transmembrane helix</keyword>
<feature type="transmembrane region" description="Helical" evidence="8">
    <location>
        <begin position="153"/>
        <end position="171"/>
    </location>
</feature>
<evidence type="ECO:0000256" key="1">
    <source>
        <dbReference type="ARBA" id="ARBA00004651"/>
    </source>
</evidence>
<evidence type="ECO:0000256" key="2">
    <source>
        <dbReference type="ARBA" id="ARBA00022475"/>
    </source>
</evidence>
<organism evidence="9 10">
    <name type="scientific">Salinivirga cyanobacteriivorans</name>
    <dbReference type="NCBI Taxonomy" id="1307839"/>
    <lineage>
        <taxon>Bacteria</taxon>
        <taxon>Pseudomonadati</taxon>
        <taxon>Bacteroidota</taxon>
        <taxon>Bacteroidia</taxon>
        <taxon>Bacteroidales</taxon>
        <taxon>Salinivirgaceae</taxon>
        <taxon>Salinivirga</taxon>
    </lineage>
</organism>
<keyword evidence="5 8" id="KW-0812">Transmembrane</keyword>
<feature type="transmembrane region" description="Helical" evidence="8">
    <location>
        <begin position="316"/>
        <end position="337"/>
    </location>
</feature>
<dbReference type="GO" id="GO:0016763">
    <property type="term" value="F:pentosyltransferase activity"/>
    <property type="evidence" value="ECO:0007669"/>
    <property type="project" value="TreeGrafter"/>
</dbReference>
<dbReference type="GO" id="GO:0005886">
    <property type="term" value="C:plasma membrane"/>
    <property type="evidence" value="ECO:0007669"/>
    <property type="project" value="UniProtKB-SubCell"/>
</dbReference>
<evidence type="ECO:0000256" key="4">
    <source>
        <dbReference type="ARBA" id="ARBA00022679"/>
    </source>
</evidence>
<dbReference type="KEGG" id="blq:L21SP5_00951"/>
<evidence type="ECO:0000256" key="7">
    <source>
        <dbReference type="ARBA" id="ARBA00023136"/>
    </source>
</evidence>
<evidence type="ECO:0000313" key="9">
    <source>
        <dbReference type="EMBL" id="ALO14618.1"/>
    </source>
</evidence>
<keyword evidence="2" id="KW-1003">Cell membrane</keyword>
<protein>
    <recommendedName>
        <fullName evidence="11">Glycosyltransferase RgtA/B/C/D-like domain-containing protein</fullName>
    </recommendedName>
</protein>
<dbReference type="RefSeq" id="WP_157754558.1">
    <property type="nucleotide sequence ID" value="NZ_CP013118.1"/>
</dbReference>
<evidence type="ECO:0000256" key="3">
    <source>
        <dbReference type="ARBA" id="ARBA00022676"/>
    </source>
</evidence>
<dbReference type="AlphaFoldDB" id="A0A0S2HX30"/>
<evidence type="ECO:0000313" key="10">
    <source>
        <dbReference type="Proteomes" id="UP000064893"/>
    </source>
</evidence>
<evidence type="ECO:0000256" key="6">
    <source>
        <dbReference type="ARBA" id="ARBA00022989"/>
    </source>
</evidence>
<sequence>MKKHTPTIIIILLFIVIAIIYNYHNIVFKKPQSVHKWRQSDCASITLNYYQDGMDFFEPETHNLTSDQGTTGKCSTSEMPLLYYTVAGMYHVFGYHDFIYRIFNTLIFFLGLFYLFKLSNYLLRNTFWSAAIVLLFFTSPVLAYYGNNYLTNTTALAVSFIGWYQFIRYIFEKKKQLLIKALILFFLAASLKITALFSLFAIVGVFIFDHIPFLKGTNKAKNIQHPILFVIGSIAAGGVVAGWAAYARYYNELHNCTYFSTTIFPIWNYDSEGINHILSKVRKLWLYQYYHASMHAFLTLAAVFIIAFYKKNLRVFNLAILFILIEIVIFVLLQFMTFADHDYYTIGMFILPALILLSSILVFKKRFPKLFNHVIFKTAIALLIGFNVYYAHTQVTERYEGWYNKTRYKQDIYSIQPYLDSIGVTQNDTIISIPDGSNASLYIMNRKGWTQYTDARFNRGEKIRYNQDSAGIAKSIKNGARYMIVQGIEQLYLQPFIQPFATELVGKYKRVLIFDLKQDQPNFDASKRIVSYRYFTNAEYLTINKKQFLNPTDSTLYANGQTQSNDASYSGNYSIKLNAGNPYGATITIDSISTGESFSISAWRKNNEKDKGCIVASSTPEKFYKKGTRVVDTTANGWEKIQLEFFIPENINGQELKIYLYNPNEKSVFFDDFEIIRYKSVFRLFEIKEK</sequence>
<name>A0A0S2HX30_9BACT</name>
<dbReference type="PANTHER" id="PTHR33908:SF11">
    <property type="entry name" value="MEMBRANE PROTEIN"/>
    <property type="match status" value="1"/>
</dbReference>
<feature type="transmembrane region" description="Helical" evidence="8">
    <location>
        <begin position="128"/>
        <end position="147"/>
    </location>
</feature>
<dbReference type="InterPro" id="IPR008979">
    <property type="entry name" value="Galactose-bd-like_sf"/>
</dbReference>